<dbReference type="EMBL" id="JACEIK010004818">
    <property type="protein sequence ID" value="MCD9646506.1"/>
    <property type="molecule type" value="Genomic_DNA"/>
</dbReference>
<proteinExistence type="predicted"/>
<reference evidence="1 2" key="1">
    <citation type="journal article" date="2021" name="BMC Genomics">
        <title>Datura genome reveals duplications of psychoactive alkaloid biosynthetic genes and high mutation rate following tissue culture.</title>
        <authorList>
            <person name="Rajewski A."/>
            <person name="Carter-House D."/>
            <person name="Stajich J."/>
            <person name="Litt A."/>
        </authorList>
    </citation>
    <scope>NUCLEOTIDE SEQUENCE [LARGE SCALE GENOMIC DNA]</scope>
    <source>
        <strain evidence="1">AR-01</strain>
    </source>
</reference>
<accession>A0ABS8VI81</accession>
<evidence type="ECO:0000313" key="1">
    <source>
        <dbReference type="EMBL" id="MCD9646506.1"/>
    </source>
</evidence>
<dbReference type="Proteomes" id="UP000823775">
    <property type="component" value="Unassembled WGS sequence"/>
</dbReference>
<gene>
    <name evidence="1" type="ORF">HAX54_036379</name>
</gene>
<evidence type="ECO:0000313" key="2">
    <source>
        <dbReference type="Proteomes" id="UP000823775"/>
    </source>
</evidence>
<keyword evidence="2" id="KW-1185">Reference proteome</keyword>
<organism evidence="1 2">
    <name type="scientific">Datura stramonium</name>
    <name type="common">Jimsonweed</name>
    <name type="synonym">Common thornapple</name>
    <dbReference type="NCBI Taxonomy" id="4076"/>
    <lineage>
        <taxon>Eukaryota</taxon>
        <taxon>Viridiplantae</taxon>
        <taxon>Streptophyta</taxon>
        <taxon>Embryophyta</taxon>
        <taxon>Tracheophyta</taxon>
        <taxon>Spermatophyta</taxon>
        <taxon>Magnoliopsida</taxon>
        <taxon>eudicotyledons</taxon>
        <taxon>Gunneridae</taxon>
        <taxon>Pentapetalae</taxon>
        <taxon>asterids</taxon>
        <taxon>lamiids</taxon>
        <taxon>Solanales</taxon>
        <taxon>Solanaceae</taxon>
        <taxon>Solanoideae</taxon>
        <taxon>Datureae</taxon>
        <taxon>Datura</taxon>
    </lineage>
</organism>
<protein>
    <submittedName>
        <fullName evidence="1">Uncharacterized protein</fullName>
    </submittedName>
</protein>
<comment type="caution">
    <text evidence="1">The sequence shown here is derived from an EMBL/GenBank/DDBJ whole genome shotgun (WGS) entry which is preliminary data.</text>
</comment>
<feature type="non-terminal residue" evidence="1">
    <location>
        <position position="57"/>
    </location>
</feature>
<name>A0ABS8VI81_DATST</name>
<sequence>MNVSEDWRCNRVDDRVDGITWRQSALGHASWTATLHREQRVVALFLRSEGHDAILTP</sequence>